<dbReference type="InterPro" id="IPR018316">
    <property type="entry name" value="Tubulin/FtsZ_2-layer-sand-dom"/>
</dbReference>
<dbReference type="InterPro" id="IPR023123">
    <property type="entry name" value="Tubulin_C"/>
</dbReference>
<dbReference type="GO" id="GO:0005200">
    <property type="term" value="F:structural constituent of cytoskeleton"/>
    <property type="evidence" value="ECO:0007669"/>
    <property type="project" value="InterPro"/>
</dbReference>
<keyword evidence="5" id="KW-0547">Nucleotide-binding</keyword>
<dbReference type="InterPro" id="IPR000217">
    <property type="entry name" value="Tubulin"/>
</dbReference>
<protein>
    <recommendedName>
        <fullName evidence="9">Tubulin/FtsZ 2-layer sandwich domain-containing protein</fullName>
    </recommendedName>
</protein>
<dbReference type="InterPro" id="IPR008280">
    <property type="entry name" value="Tub_FtsZ_C"/>
</dbReference>
<evidence type="ECO:0000259" key="9">
    <source>
        <dbReference type="Pfam" id="PF03953"/>
    </source>
</evidence>
<dbReference type="GO" id="GO:0005874">
    <property type="term" value="C:microtubule"/>
    <property type="evidence" value="ECO:0007669"/>
    <property type="project" value="UniProtKB-KW"/>
</dbReference>
<comment type="catalytic activity">
    <reaction evidence="8">
        <text>GTP + H2O = GDP + phosphate + H(+)</text>
        <dbReference type="Rhea" id="RHEA:19669"/>
        <dbReference type="ChEBI" id="CHEBI:15377"/>
        <dbReference type="ChEBI" id="CHEBI:15378"/>
        <dbReference type="ChEBI" id="CHEBI:37565"/>
        <dbReference type="ChEBI" id="CHEBI:43474"/>
        <dbReference type="ChEBI" id="CHEBI:58189"/>
    </reaction>
    <physiologicalReaction direction="left-to-right" evidence="8">
        <dbReference type="Rhea" id="RHEA:19670"/>
    </physiologicalReaction>
</comment>
<evidence type="ECO:0000313" key="10">
    <source>
        <dbReference type="EnsemblPlants" id="Solyc06g031660.2.1"/>
    </source>
</evidence>
<keyword evidence="4" id="KW-0493">Microtubule</keyword>
<comment type="subcellular location">
    <subcellularLocation>
        <location evidence="1">Cytoplasm</location>
    </subcellularLocation>
</comment>
<dbReference type="PRINTS" id="PR01162">
    <property type="entry name" value="ALPHATUBULIN"/>
</dbReference>
<dbReference type="GO" id="GO:0007017">
    <property type="term" value="P:microtubule-based process"/>
    <property type="evidence" value="ECO:0007669"/>
    <property type="project" value="InterPro"/>
</dbReference>
<evidence type="ECO:0000256" key="2">
    <source>
        <dbReference type="ARBA" id="ARBA00009636"/>
    </source>
</evidence>
<keyword evidence="6" id="KW-0378">Hydrolase</keyword>
<dbReference type="PANTHER" id="PTHR11588">
    <property type="entry name" value="TUBULIN"/>
    <property type="match status" value="1"/>
</dbReference>
<dbReference type="InParanoid" id="A0A3Q7GTU6"/>
<proteinExistence type="inferred from homology"/>
<dbReference type="InterPro" id="IPR037103">
    <property type="entry name" value="Tubulin/FtsZ-like_C"/>
</dbReference>
<dbReference type="GO" id="GO:0005525">
    <property type="term" value="F:GTP binding"/>
    <property type="evidence" value="ECO:0007669"/>
    <property type="project" value="UniProtKB-KW"/>
</dbReference>
<dbReference type="Gramene" id="Solyc06g031660.2.1">
    <property type="protein sequence ID" value="Solyc06g031660.2.1"/>
    <property type="gene ID" value="Solyc06g031660.2"/>
</dbReference>
<keyword evidence="7" id="KW-0342">GTP-binding</keyword>
<dbReference type="GO" id="GO:0005737">
    <property type="term" value="C:cytoplasm"/>
    <property type="evidence" value="ECO:0007669"/>
    <property type="project" value="UniProtKB-SubCell"/>
</dbReference>
<dbReference type="PaxDb" id="4081-Solyc06g031660.1.1"/>
<name>A0A3Q7GTU6_SOLLC</name>
<sequence length="78" mass="9077">MMFKCDLRHQQDHQFVDWCTNGLKCSINYQRPIIVPGGNLANVKRAVCMISNSTSVVEVFSRVDHKFDLMYTKRAFVH</sequence>
<dbReference type="GO" id="GO:0016787">
    <property type="term" value="F:hydrolase activity"/>
    <property type="evidence" value="ECO:0007669"/>
    <property type="project" value="UniProtKB-KW"/>
</dbReference>
<evidence type="ECO:0000256" key="3">
    <source>
        <dbReference type="ARBA" id="ARBA00022490"/>
    </source>
</evidence>
<evidence type="ECO:0000256" key="6">
    <source>
        <dbReference type="ARBA" id="ARBA00022801"/>
    </source>
</evidence>
<keyword evidence="3" id="KW-0963">Cytoplasm</keyword>
<evidence type="ECO:0000256" key="7">
    <source>
        <dbReference type="ARBA" id="ARBA00023134"/>
    </source>
</evidence>
<dbReference type="Gene3D" id="1.10.287.600">
    <property type="entry name" value="Helix hairpin bin"/>
    <property type="match status" value="1"/>
</dbReference>
<reference evidence="10" key="2">
    <citation type="submission" date="2019-01" db="UniProtKB">
        <authorList>
            <consortium name="EnsemblPlants"/>
        </authorList>
    </citation>
    <scope>IDENTIFICATION</scope>
    <source>
        <strain evidence="10">cv. Heinz 1706</strain>
    </source>
</reference>
<dbReference type="EnsemblPlants" id="Solyc06g031660.2.1">
    <property type="protein sequence ID" value="Solyc06g031660.2.1"/>
    <property type="gene ID" value="Solyc06g031660.2"/>
</dbReference>
<dbReference type="STRING" id="4081.A0A3Q7GTU6"/>
<dbReference type="Gene3D" id="3.30.1330.20">
    <property type="entry name" value="Tubulin/FtsZ, C-terminal domain"/>
    <property type="match status" value="1"/>
</dbReference>
<evidence type="ECO:0000313" key="11">
    <source>
        <dbReference type="Proteomes" id="UP000004994"/>
    </source>
</evidence>
<evidence type="ECO:0000256" key="1">
    <source>
        <dbReference type="ARBA" id="ARBA00004496"/>
    </source>
</evidence>
<evidence type="ECO:0000256" key="5">
    <source>
        <dbReference type="ARBA" id="ARBA00022741"/>
    </source>
</evidence>
<feature type="domain" description="Tubulin/FtsZ 2-layer sandwich" evidence="9">
    <location>
        <begin position="7"/>
        <end position="64"/>
    </location>
</feature>
<dbReference type="Proteomes" id="UP000004994">
    <property type="component" value="Chromosome 6"/>
</dbReference>
<reference evidence="10" key="1">
    <citation type="journal article" date="2012" name="Nature">
        <title>The tomato genome sequence provides insights into fleshy fruit evolution.</title>
        <authorList>
            <consortium name="Tomato Genome Consortium"/>
        </authorList>
    </citation>
    <scope>NUCLEOTIDE SEQUENCE [LARGE SCALE GENOMIC DNA]</scope>
    <source>
        <strain evidence="10">cv. Heinz 1706</strain>
    </source>
</reference>
<evidence type="ECO:0000256" key="4">
    <source>
        <dbReference type="ARBA" id="ARBA00022701"/>
    </source>
</evidence>
<keyword evidence="11" id="KW-1185">Reference proteome</keyword>
<comment type="similarity">
    <text evidence="2">Belongs to the tubulin family.</text>
</comment>
<accession>A0A3Q7GTU6</accession>
<dbReference type="Pfam" id="PF03953">
    <property type="entry name" value="Tubulin_C"/>
    <property type="match status" value="1"/>
</dbReference>
<dbReference type="AlphaFoldDB" id="A0A3Q7GTU6"/>
<dbReference type="InterPro" id="IPR002452">
    <property type="entry name" value="Alpha_tubulin"/>
</dbReference>
<evidence type="ECO:0000256" key="8">
    <source>
        <dbReference type="ARBA" id="ARBA00049117"/>
    </source>
</evidence>
<organism evidence="10">
    <name type="scientific">Solanum lycopersicum</name>
    <name type="common">Tomato</name>
    <name type="synonym">Lycopersicon esculentum</name>
    <dbReference type="NCBI Taxonomy" id="4081"/>
    <lineage>
        <taxon>Eukaryota</taxon>
        <taxon>Viridiplantae</taxon>
        <taxon>Streptophyta</taxon>
        <taxon>Embryophyta</taxon>
        <taxon>Tracheophyta</taxon>
        <taxon>Spermatophyta</taxon>
        <taxon>Magnoliopsida</taxon>
        <taxon>eudicotyledons</taxon>
        <taxon>Gunneridae</taxon>
        <taxon>Pentapetalae</taxon>
        <taxon>asterids</taxon>
        <taxon>lamiids</taxon>
        <taxon>Solanales</taxon>
        <taxon>Solanaceae</taxon>
        <taxon>Solanoideae</taxon>
        <taxon>Solaneae</taxon>
        <taxon>Solanum</taxon>
        <taxon>Solanum subgen. Lycopersicon</taxon>
    </lineage>
</organism>
<dbReference type="SUPFAM" id="SSF55307">
    <property type="entry name" value="Tubulin C-terminal domain-like"/>
    <property type="match status" value="1"/>
</dbReference>